<feature type="signal peptide" evidence="1">
    <location>
        <begin position="1"/>
        <end position="22"/>
    </location>
</feature>
<evidence type="ECO:0000313" key="3">
    <source>
        <dbReference type="Proteomes" id="UP000289708"/>
    </source>
</evidence>
<dbReference type="AlphaFoldDB" id="A0A4Q0M8L6"/>
<dbReference type="OrthoDB" id="8020822at2"/>
<name>A0A4Q0M8L6_9HYPH</name>
<dbReference type="Pfam" id="PF06823">
    <property type="entry name" value="DUF1236"/>
    <property type="match status" value="1"/>
</dbReference>
<evidence type="ECO:0000256" key="1">
    <source>
        <dbReference type="SAM" id="SignalP"/>
    </source>
</evidence>
<organism evidence="2 3">
    <name type="scientific">Hansschlegelia zhihuaiae</name>
    <dbReference type="NCBI Taxonomy" id="405005"/>
    <lineage>
        <taxon>Bacteria</taxon>
        <taxon>Pseudomonadati</taxon>
        <taxon>Pseudomonadota</taxon>
        <taxon>Alphaproteobacteria</taxon>
        <taxon>Hyphomicrobiales</taxon>
        <taxon>Methylopilaceae</taxon>
        <taxon>Hansschlegelia</taxon>
    </lineage>
</organism>
<evidence type="ECO:0000313" key="2">
    <source>
        <dbReference type="EMBL" id="RXF69263.1"/>
    </source>
</evidence>
<protein>
    <submittedName>
        <fullName evidence="2">DUF1236 domain-containing protein</fullName>
    </submittedName>
</protein>
<dbReference type="Proteomes" id="UP000289708">
    <property type="component" value="Unassembled WGS sequence"/>
</dbReference>
<comment type="caution">
    <text evidence="2">The sequence shown here is derived from an EMBL/GenBank/DDBJ whole genome shotgun (WGS) entry which is preliminary data.</text>
</comment>
<proteinExistence type="predicted"/>
<dbReference type="InterPro" id="IPR009642">
    <property type="entry name" value="DUF1236"/>
</dbReference>
<feature type="chain" id="PRO_5020366823" evidence="1">
    <location>
        <begin position="23"/>
        <end position="123"/>
    </location>
</feature>
<dbReference type="EMBL" id="RYFI01000022">
    <property type="protein sequence ID" value="RXF69263.1"/>
    <property type="molecule type" value="Genomic_DNA"/>
</dbReference>
<dbReference type="RefSeq" id="WP_128779029.1">
    <property type="nucleotide sequence ID" value="NZ_RYFI01000022.1"/>
</dbReference>
<sequence length="123" mass="14155">MRTALIMLVGFGAVTGATSVVAQDVIVREPAERRVIVREPSERRVIIEEDRDVVVRRPSAVVRRYVVEERRPSIAYERRVVVGDTLPESVETYDVPDSDYGYTVLNDRRYILDHDRRIVDVVD</sequence>
<reference evidence="2 3" key="1">
    <citation type="submission" date="2018-12" db="EMBL/GenBank/DDBJ databases">
        <title>bacterium Hansschlegelia zhihuaiae S113.</title>
        <authorList>
            <person name="He J."/>
        </authorList>
    </citation>
    <scope>NUCLEOTIDE SEQUENCE [LARGE SCALE GENOMIC DNA]</scope>
    <source>
        <strain evidence="2 3">S 113</strain>
    </source>
</reference>
<keyword evidence="3" id="KW-1185">Reference proteome</keyword>
<keyword evidence="1" id="KW-0732">Signal</keyword>
<gene>
    <name evidence="2" type="ORF">EK403_18950</name>
</gene>
<accession>A0A4Q0M8L6</accession>